<dbReference type="Pfam" id="PF09335">
    <property type="entry name" value="VTT_dom"/>
    <property type="match status" value="1"/>
</dbReference>
<feature type="domain" description="VTT" evidence="9">
    <location>
        <begin position="70"/>
        <end position="186"/>
    </location>
</feature>
<evidence type="ECO:0000313" key="11">
    <source>
        <dbReference type="Proteomes" id="UP000196230"/>
    </source>
</evidence>
<name>A0A1R4JLB3_9MICC</name>
<comment type="similarity">
    <text evidence="2 7">Belongs to the TVP38/TMEM64 family.</text>
</comment>
<evidence type="ECO:0000256" key="2">
    <source>
        <dbReference type="ARBA" id="ARBA00008640"/>
    </source>
</evidence>
<dbReference type="RefSeq" id="WP_087134392.1">
    <property type="nucleotide sequence ID" value="NZ_FUKP01000063.1"/>
</dbReference>
<dbReference type="EMBL" id="FUKP01000063">
    <property type="protein sequence ID" value="SJN32799.1"/>
    <property type="molecule type" value="Genomic_DNA"/>
</dbReference>
<feature type="transmembrane region" description="Helical" evidence="7">
    <location>
        <begin position="89"/>
        <end position="107"/>
    </location>
</feature>
<feature type="transmembrane region" description="Helical" evidence="7">
    <location>
        <begin position="56"/>
        <end position="83"/>
    </location>
</feature>
<feature type="transmembrane region" description="Helical" evidence="7">
    <location>
        <begin position="194"/>
        <end position="212"/>
    </location>
</feature>
<reference evidence="10 11" key="1">
    <citation type="submission" date="2017-02" db="EMBL/GenBank/DDBJ databases">
        <authorList>
            <person name="Peterson S.W."/>
        </authorList>
    </citation>
    <scope>NUCLEOTIDE SEQUENCE [LARGE SCALE GENOMIC DNA]</scope>
    <source>
        <strain evidence="10 11">2B3F</strain>
    </source>
</reference>
<feature type="compositionally biased region" description="Low complexity" evidence="8">
    <location>
        <begin position="234"/>
        <end position="251"/>
    </location>
</feature>
<dbReference type="GO" id="GO:0005886">
    <property type="term" value="C:plasma membrane"/>
    <property type="evidence" value="ECO:0007669"/>
    <property type="project" value="UniProtKB-SubCell"/>
</dbReference>
<evidence type="ECO:0000256" key="5">
    <source>
        <dbReference type="ARBA" id="ARBA00022989"/>
    </source>
</evidence>
<feature type="transmembrane region" description="Helical" evidence="7">
    <location>
        <begin position="15"/>
        <end position="35"/>
    </location>
</feature>
<evidence type="ECO:0000256" key="3">
    <source>
        <dbReference type="ARBA" id="ARBA00022475"/>
    </source>
</evidence>
<dbReference type="InterPro" id="IPR015414">
    <property type="entry name" value="TMEM64"/>
</dbReference>
<accession>A0A1R4JLB3</accession>
<evidence type="ECO:0000256" key="4">
    <source>
        <dbReference type="ARBA" id="ARBA00022692"/>
    </source>
</evidence>
<dbReference type="PANTHER" id="PTHR12677:SF59">
    <property type="entry name" value="GOLGI APPARATUS MEMBRANE PROTEIN TVP38-RELATED"/>
    <property type="match status" value="1"/>
</dbReference>
<keyword evidence="5 7" id="KW-1133">Transmembrane helix</keyword>
<organism evidence="10 11">
    <name type="scientific">Micrococcus lylae</name>
    <dbReference type="NCBI Taxonomy" id="1273"/>
    <lineage>
        <taxon>Bacteria</taxon>
        <taxon>Bacillati</taxon>
        <taxon>Actinomycetota</taxon>
        <taxon>Actinomycetes</taxon>
        <taxon>Micrococcales</taxon>
        <taxon>Micrococcaceae</taxon>
        <taxon>Micrococcus</taxon>
    </lineage>
</organism>
<keyword evidence="4 7" id="KW-0812">Transmembrane</keyword>
<protein>
    <recommendedName>
        <fullName evidence="7">TVP38/TMEM64 family membrane protein</fullName>
    </recommendedName>
</protein>
<comment type="subcellular location">
    <subcellularLocation>
        <location evidence="1 7">Cell membrane</location>
        <topology evidence="1 7">Multi-pass membrane protein</topology>
    </subcellularLocation>
</comment>
<dbReference type="AlphaFoldDB" id="A0A1R4JLB3"/>
<keyword evidence="6 7" id="KW-0472">Membrane</keyword>
<evidence type="ECO:0000256" key="1">
    <source>
        <dbReference type="ARBA" id="ARBA00004651"/>
    </source>
</evidence>
<gene>
    <name evidence="10" type="ORF">FM125_09245</name>
</gene>
<proteinExistence type="inferred from homology"/>
<feature type="region of interest" description="Disordered" evidence="8">
    <location>
        <begin position="218"/>
        <end position="251"/>
    </location>
</feature>
<dbReference type="InterPro" id="IPR032816">
    <property type="entry name" value="VTT_dom"/>
</dbReference>
<keyword evidence="3 7" id="KW-1003">Cell membrane</keyword>
<sequence>MSTPHPSSGPDVQSVLRAVLLVAVAAVFLWLALTVRLPELDELRETLDGYGAWSGLVFVGAYAVVALTPIPVTIMAVAGGLLFGPLAGSLLSVAGASAGAVGAYGIARLAGHQVVMKGLGRHAHRIEKALEERGFLAIMALRCAPGLPYWPVNYGAGAVGVPLGTFALASTLGSIPGQVSLVAIGAFIAKPGVVNGVIVALAWVAVLALTWWSARRWKRQRDEAREGHDDGRSPSEGSSPSRPAGSADGDG</sequence>
<feature type="compositionally biased region" description="Basic and acidic residues" evidence="8">
    <location>
        <begin position="220"/>
        <end position="233"/>
    </location>
</feature>
<dbReference type="PANTHER" id="PTHR12677">
    <property type="entry name" value="GOLGI APPARATUS MEMBRANE PROTEIN TVP38-RELATED"/>
    <property type="match status" value="1"/>
</dbReference>
<evidence type="ECO:0000256" key="6">
    <source>
        <dbReference type="ARBA" id="ARBA00023136"/>
    </source>
</evidence>
<evidence type="ECO:0000259" key="9">
    <source>
        <dbReference type="Pfam" id="PF09335"/>
    </source>
</evidence>
<evidence type="ECO:0000256" key="8">
    <source>
        <dbReference type="SAM" id="MobiDB-lite"/>
    </source>
</evidence>
<evidence type="ECO:0000313" key="10">
    <source>
        <dbReference type="EMBL" id="SJN32799.1"/>
    </source>
</evidence>
<comment type="caution">
    <text evidence="7">Lacks conserved residue(s) required for the propagation of feature annotation.</text>
</comment>
<dbReference type="Proteomes" id="UP000196230">
    <property type="component" value="Unassembled WGS sequence"/>
</dbReference>
<evidence type="ECO:0000256" key="7">
    <source>
        <dbReference type="RuleBase" id="RU366058"/>
    </source>
</evidence>